<feature type="non-terminal residue" evidence="2">
    <location>
        <position position="636"/>
    </location>
</feature>
<organism evidence="2 3">
    <name type="scientific">Eufriesea mexicana</name>
    <dbReference type="NCBI Taxonomy" id="516756"/>
    <lineage>
        <taxon>Eukaryota</taxon>
        <taxon>Metazoa</taxon>
        <taxon>Ecdysozoa</taxon>
        <taxon>Arthropoda</taxon>
        <taxon>Hexapoda</taxon>
        <taxon>Insecta</taxon>
        <taxon>Pterygota</taxon>
        <taxon>Neoptera</taxon>
        <taxon>Endopterygota</taxon>
        <taxon>Hymenoptera</taxon>
        <taxon>Apocrita</taxon>
        <taxon>Aculeata</taxon>
        <taxon>Apoidea</taxon>
        <taxon>Anthophila</taxon>
        <taxon>Apidae</taxon>
        <taxon>Eufriesea</taxon>
    </lineage>
</organism>
<feature type="non-terminal residue" evidence="2">
    <location>
        <position position="1"/>
    </location>
</feature>
<feature type="region of interest" description="Disordered" evidence="1">
    <location>
        <begin position="182"/>
        <end position="203"/>
    </location>
</feature>
<gene>
    <name evidence="2" type="ORF">WN48_04007</name>
</gene>
<evidence type="ECO:0000313" key="2">
    <source>
        <dbReference type="EMBL" id="OAD56133.1"/>
    </source>
</evidence>
<reference evidence="2 3" key="1">
    <citation type="submission" date="2015-07" db="EMBL/GenBank/DDBJ databases">
        <title>The genome of Eufriesea mexicana.</title>
        <authorList>
            <person name="Pan H."/>
            <person name="Kapheim K."/>
        </authorList>
    </citation>
    <scope>NUCLEOTIDE SEQUENCE [LARGE SCALE GENOMIC DNA]</scope>
    <source>
        <strain evidence="2">0111107269</strain>
        <tissue evidence="2">Whole body</tissue>
    </source>
</reference>
<dbReference type="Proteomes" id="UP000250275">
    <property type="component" value="Unassembled WGS sequence"/>
</dbReference>
<dbReference type="OrthoDB" id="7670834at2759"/>
<protein>
    <submittedName>
        <fullName evidence="2">Uncharacterized protein</fullName>
    </submittedName>
</protein>
<feature type="compositionally biased region" description="Basic and acidic residues" evidence="1">
    <location>
        <begin position="182"/>
        <end position="198"/>
    </location>
</feature>
<accession>A0A310SAT4</accession>
<dbReference type="AlphaFoldDB" id="A0A310SAT4"/>
<keyword evidence="3" id="KW-1185">Reference proteome</keyword>
<proteinExistence type="predicted"/>
<sequence length="636" mass="74245">KQLKKIVDNNNTDCCRCKQFLNIPQNLIGACENISDYTEEYVADLNFVQSIVWLKSATMYMRDISVEQFHLIFYKQWTNIGNDQKNFINPLSNKQESDTNFDDDSVYTSSIDLLCNIQRNKRHRQETYNQQINPENAISTQKKINPSVFASFQSLEGYFNIQANTQQNIVVNNYIVPDSDKEYSSSSDMFRDSLERQDTSNSVGNEVSELLEESDLTNKKSVECSLIVQNNDALKNAYLEAENDLVVPSDDNNFSNITLLNENCSLYKQNRSQLRIQLTSDSSRQTLTQAWDWNFYDNCPVISSSQIKDVESPQKDSAYDTYQLSVERIPTYTNCNREKEDVSTFYSQKLKNITPYQRNESTNDTRDLEFLTIDITKESSIFDQNQQLCLSPFYQENNRSMNSNSEKSCTYSRNSQRCKNLIEDIEYEKRGSKEKKLKSVHESIVSKIYEKEEKISSQWLGFMLDTLNIDAVTFQSVKMIFSVLQHEQIATQYMRKRCWKGTLEQQAVNAILDFCDISEIRNKTNIYTQEIVQIAIADIYSVINQLHIIFYALTFCFEKYRVIFCGKRNEQSEEEIIPPVVDLWKKQLNFEGVIIEDNMQTRERRWLIILDDFAVIATENFIQFAKKSRILVKLLT</sequence>
<evidence type="ECO:0000313" key="3">
    <source>
        <dbReference type="Proteomes" id="UP000250275"/>
    </source>
</evidence>
<evidence type="ECO:0000256" key="1">
    <source>
        <dbReference type="SAM" id="MobiDB-lite"/>
    </source>
</evidence>
<name>A0A310SAT4_9HYME</name>
<dbReference type="EMBL" id="KQ762196">
    <property type="protein sequence ID" value="OAD56133.1"/>
    <property type="molecule type" value="Genomic_DNA"/>
</dbReference>